<feature type="transmembrane region" description="Helical" evidence="1">
    <location>
        <begin position="13"/>
        <end position="34"/>
    </location>
</feature>
<name>T1DX16_9HELI</name>
<protein>
    <submittedName>
        <fullName evidence="2">Uncharacterized protein</fullName>
    </submittedName>
</protein>
<accession>T1DX16</accession>
<dbReference type="STRING" id="1325130.HFN_1377"/>
<evidence type="ECO:0000256" key="1">
    <source>
        <dbReference type="SAM" id="Phobius"/>
    </source>
</evidence>
<keyword evidence="3" id="KW-1185">Reference proteome</keyword>
<keyword evidence="1" id="KW-0472">Membrane</keyword>
<gene>
    <name evidence="2" type="ORF">HFN_1377</name>
</gene>
<dbReference type="EMBL" id="BASD01000034">
    <property type="protein sequence ID" value="GAD20133.1"/>
    <property type="molecule type" value="Genomic_DNA"/>
</dbReference>
<keyword evidence="1" id="KW-1133">Transmembrane helix</keyword>
<evidence type="ECO:0000313" key="2">
    <source>
        <dbReference type="EMBL" id="GAD20133.1"/>
    </source>
</evidence>
<sequence>MELSSQLLSMLKIIVVLVFSVASGSVEVRLFWYYTQSK</sequence>
<dbReference type="AlphaFoldDB" id="T1DX16"/>
<evidence type="ECO:0000313" key="3">
    <source>
        <dbReference type="Proteomes" id="UP000018143"/>
    </source>
</evidence>
<organism evidence="2 3">
    <name type="scientific">Helicobacter fennelliae MRY12-0050</name>
    <dbReference type="NCBI Taxonomy" id="1325130"/>
    <lineage>
        <taxon>Bacteria</taxon>
        <taxon>Pseudomonadati</taxon>
        <taxon>Campylobacterota</taxon>
        <taxon>Epsilonproteobacteria</taxon>
        <taxon>Campylobacterales</taxon>
        <taxon>Helicobacteraceae</taxon>
        <taxon>Helicobacter</taxon>
    </lineage>
</organism>
<dbReference type="Proteomes" id="UP000018143">
    <property type="component" value="Unassembled WGS sequence"/>
</dbReference>
<keyword evidence="1" id="KW-0812">Transmembrane</keyword>
<proteinExistence type="predicted"/>
<reference evidence="2 3" key="1">
    <citation type="journal article" date="2013" name="Genome Announc.">
        <title>Draft Genome Sequence of Helicobacter fennelliae Strain MRY12-0050, Isolated from a Bacteremia Patient.</title>
        <authorList>
            <person name="Rimbara E."/>
            <person name="Matsui M."/>
            <person name="Mori S."/>
            <person name="Suzuki S."/>
            <person name="Suzuki M."/>
            <person name="Kim H."/>
            <person name="Sekizuka T."/>
            <person name="Kuroda M."/>
            <person name="Shibayama K."/>
        </authorList>
    </citation>
    <scope>NUCLEOTIDE SEQUENCE [LARGE SCALE GENOMIC DNA]</scope>
    <source>
        <strain evidence="2 3">MRY12-0050</strain>
    </source>
</reference>
<comment type="caution">
    <text evidence="2">The sequence shown here is derived from an EMBL/GenBank/DDBJ whole genome shotgun (WGS) entry which is preliminary data.</text>
</comment>